<dbReference type="SUPFAM" id="SSF55031">
    <property type="entry name" value="Bacterial exopeptidase dimerisation domain"/>
    <property type="match status" value="1"/>
</dbReference>
<dbReference type="InterPro" id="IPR002933">
    <property type="entry name" value="Peptidase_M20"/>
</dbReference>
<dbReference type="Gene3D" id="3.30.70.360">
    <property type="match status" value="1"/>
</dbReference>
<keyword evidence="7" id="KW-1185">Reference proteome</keyword>
<dbReference type="Proteomes" id="UP000199513">
    <property type="component" value="Unassembled WGS sequence"/>
</dbReference>
<keyword evidence="4" id="KW-0732">Signal</keyword>
<dbReference type="RefSeq" id="WP_091546707.1">
    <property type="nucleotide sequence ID" value="NZ_FONY01000025.1"/>
</dbReference>
<keyword evidence="2 6" id="KW-0378">Hydrolase</keyword>
<evidence type="ECO:0000313" key="7">
    <source>
        <dbReference type="Proteomes" id="UP000199513"/>
    </source>
</evidence>
<feature type="binding site" evidence="3">
    <location>
        <position position="404"/>
    </location>
    <ligand>
        <name>Mn(2+)</name>
        <dbReference type="ChEBI" id="CHEBI:29035"/>
        <label>2</label>
    </ligand>
</feature>
<organism evidence="6 7">
    <name type="scientific">Thermoflexibacter ruber</name>
    <dbReference type="NCBI Taxonomy" id="1003"/>
    <lineage>
        <taxon>Bacteria</taxon>
        <taxon>Pseudomonadati</taxon>
        <taxon>Bacteroidota</taxon>
        <taxon>Cytophagia</taxon>
        <taxon>Cytophagales</taxon>
        <taxon>Thermoflexibacteraceae</taxon>
        <taxon>Thermoflexibacter</taxon>
    </lineage>
</organism>
<dbReference type="Pfam" id="PF07687">
    <property type="entry name" value="M20_dimer"/>
    <property type="match status" value="1"/>
</dbReference>
<feature type="binding site" evidence="3">
    <location>
        <position position="202"/>
    </location>
    <ligand>
        <name>Mn(2+)</name>
        <dbReference type="ChEBI" id="CHEBI:29035"/>
        <label>2</label>
    </ligand>
</feature>
<evidence type="ECO:0000313" key="6">
    <source>
        <dbReference type="EMBL" id="SFF31037.1"/>
    </source>
</evidence>
<evidence type="ECO:0000256" key="2">
    <source>
        <dbReference type="ARBA" id="ARBA00022801"/>
    </source>
</evidence>
<feature type="binding site" evidence="3">
    <location>
        <position position="135"/>
    </location>
    <ligand>
        <name>Mn(2+)</name>
        <dbReference type="ChEBI" id="CHEBI:29035"/>
        <label>2</label>
    </ligand>
</feature>
<dbReference type="InterPro" id="IPR036264">
    <property type="entry name" value="Bact_exopeptidase_dim_dom"/>
</dbReference>
<dbReference type="PANTHER" id="PTHR11014">
    <property type="entry name" value="PEPTIDASE M20 FAMILY MEMBER"/>
    <property type="match status" value="1"/>
</dbReference>
<feature type="chain" id="PRO_5011664207" evidence="4">
    <location>
        <begin position="21"/>
        <end position="436"/>
    </location>
</feature>
<keyword evidence="3" id="KW-0464">Manganese</keyword>
<dbReference type="Pfam" id="PF01546">
    <property type="entry name" value="Peptidase_M20"/>
    <property type="match status" value="1"/>
</dbReference>
<evidence type="ECO:0000256" key="4">
    <source>
        <dbReference type="SAM" id="SignalP"/>
    </source>
</evidence>
<gene>
    <name evidence="6" type="ORF">SAMN04488541_10259</name>
</gene>
<proteinExistence type="inferred from homology"/>
<accession>A0A1I2HQE9</accession>
<reference evidence="7" key="1">
    <citation type="submission" date="2016-10" db="EMBL/GenBank/DDBJ databases">
        <authorList>
            <person name="Varghese N."/>
            <person name="Submissions S."/>
        </authorList>
    </citation>
    <scope>NUCLEOTIDE SEQUENCE [LARGE SCALE GENOMIC DNA]</scope>
    <source>
        <strain>GEY</strain>
        <strain evidence="7">DSM 9560</strain>
    </source>
</reference>
<dbReference type="InterPro" id="IPR011650">
    <property type="entry name" value="Peptidase_M20_dimer"/>
</dbReference>
<evidence type="ECO:0000259" key="5">
    <source>
        <dbReference type="Pfam" id="PF07687"/>
    </source>
</evidence>
<feature type="signal peptide" evidence="4">
    <location>
        <begin position="1"/>
        <end position="20"/>
    </location>
</feature>
<comment type="cofactor">
    <cofactor evidence="3">
        <name>Mn(2+)</name>
        <dbReference type="ChEBI" id="CHEBI:29035"/>
    </cofactor>
    <text evidence="3">The Mn(2+) ion enhances activity.</text>
</comment>
<dbReference type="PIRSF" id="PIRSF005962">
    <property type="entry name" value="Pept_M20D_amidohydro"/>
    <property type="match status" value="1"/>
</dbReference>
<name>A0A1I2HQE9_9BACT</name>
<dbReference type="PANTHER" id="PTHR11014:SF63">
    <property type="entry name" value="METALLOPEPTIDASE, PUTATIVE (AFU_ORTHOLOGUE AFUA_6G09600)-RELATED"/>
    <property type="match status" value="1"/>
</dbReference>
<dbReference type="FunFam" id="3.30.70.360:FF:000014">
    <property type="entry name" value="N-acyl-L-amino acid amidohydrolase"/>
    <property type="match status" value="1"/>
</dbReference>
<feature type="domain" description="Peptidase M20 dimerisation" evidence="5">
    <location>
        <begin position="225"/>
        <end position="321"/>
    </location>
</feature>
<dbReference type="Gene3D" id="3.40.630.10">
    <property type="entry name" value="Zn peptidases"/>
    <property type="match status" value="1"/>
</dbReference>
<dbReference type="STRING" id="1003.SAMN04488541_10259"/>
<evidence type="ECO:0000256" key="1">
    <source>
        <dbReference type="ARBA" id="ARBA00006153"/>
    </source>
</evidence>
<dbReference type="InterPro" id="IPR017439">
    <property type="entry name" value="Amidohydrolase"/>
</dbReference>
<dbReference type="SUPFAM" id="SSF53187">
    <property type="entry name" value="Zn-dependent exopeptidases"/>
    <property type="match status" value="1"/>
</dbReference>
<feature type="binding site" evidence="3">
    <location>
        <position position="171"/>
    </location>
    <ligand>
        <name>Mn(2+)</name>
        <dbReference type="ChEBI" id="CHEBI:29035"/>
        <label>2</label>
    </ligand>
</feature>
<comment type="similarity">
    <text evidence="1">Belongs to the peptidase M20 family.</text>
</comment>
<feature type="binding site" evidence="3">
    <location>
        <position position="137"/>
    </location>
    <ligand>
        <name>Mn(2+)</name>
        <dbReference type="ChEBI" id="CHEBI:29035"/>
        <label>2</label>
    </ligand>
</feature>
<sequence length="436" mass="47459">MKYLFLVLTVALVGSSPTYAQKNKLSKRIEVMAQEIEPKVIQWRRHFHQFPELSNREFKTAEKVAEHLRNLGLKVQTNVAKTGVVALLESGKPGPVVALRADMDALPVVERVDLPFASKEKSTYNGQNVGVMHACGHDTHVAILMGVAEILTSLKSELTGSVKFIFQPAEEGAPEGEEGGASLMVQEGVLENPKVDVIFGLHINSMTEVGKIRYRPEGTMAASDRFTIKVKGKQTHGASPWAGIDPVVVSAQIINGLQTIISRQTPLTEDAAVISVGAIHGGVRNNIIPESVEMEGTIRTLNNETQNQIHQKIELTAQKIAESAGASAEVKIQRGNPVTYNDPTLTEMMVPTLEAVAGKSNVSLQKAVTGAEDFSFYAQKIPALFFFLGGMPKGKNPEEVAPHHTPDFYIDESGMLLGVKALCNLTLDYMEIKKKK</sequence>
<dbReference type="GO" id="GO:0016787">
    <property type="term" value="F:hydrolase activity"/>
    <property type="evidence" value="ECO:0007669"/>
    <property type="project" value="UniProtKB-KW"/>
</dbReference>
<dbReference type="OrthoDB" id="9777385at2"/>
<dbReference type="GO" id="GO:0046872">
    <property type="term" value="F:metal ion binding"/>
    <property type="evidence" value="ECO:0007669"/>
    <property type="project" value="UniProtKB-KW"/>
</dbReference>
<dbReference type="AlphaFoldDB" id="A0A1I2HQE9"/>
<evidence type="ECO:0000256" key="3">
    <source>
        <dbReference type="PIRSR" id="PIRSR005962-1"/>
    </source>
</evidence>
<protein>
    <submittedName>
        <fullName evidence="6">Amidohydrolase</fullName>
    </submittedName>
</protein>
<keyword evidence="3" id="KW-0479">Metal-binding</keyword>
<dbReference type="NCBIfam" id="TIGR01891">
    <property type="entry name" value="amidohydrolases"/>
    <property type="match status" value="1"/>
</dbReference>
<dbReference type="EMBL" id="FONY01000025">
    <property type="protein sequence ID" value="SFF31037.1"/>
    <property type="molecule type" value="Genomic_DNA"/>
</dbReference>